<evidence type="ECO:0000313" key="1">
    <source>
        <dbReference type="EMBL" id="MBX72928.1"/>
    </source>
</evidence>
<dbReference type="AlphaFoldDB" id="A0A2P2R132"/>
<proteinExistence type="predicted"/>
<accession>A0A2P2R132</accession>
<sequence>MPSSSVIYRTSIIEENVALFRFVSWFK</sequence>
<reference evidence="1" key="1">
    <citation type="submission" date="2018-02" db="EMBL/GenBank/DDBJ databases">
        <title>Rhizophora mucronata_Transcriptome.</title>
        <authorList>
            <person name="Meera S.P."/>
            <person name="Sreeshan A."/>
            <person name="Augustine A."/>
        </authorList>
    </citation>
    <scope>NUCLEOTIDE SEQUENCE</scope>
    <source>
        <tissue evidence="1">Leaf</tissue>
    </source>
</reference>
<protein>
    <submittedName>
        <fullName evidence="1">Uncharacterized protein</fullName>
    </submittedName>
</protein>
<dbReference type="EMBL" id="GGEC01092444">
    <property type="protein sequence ID" value="MBX72928.1"/>
    <property type="molecule type" value="Transcribed_RNA"/>
</dbReference>
<name>A0A2P2R132_RHIMU</name>
<organism evidence="1">
    <name type="scientific">Rhizophora mucronata</name>
    <name type="common">Asiatic mangrove</name>
    <dbReference type="NCBI Taxonomy" id="61149"/>
    <lineage>
        <taxon>Eukaryota</taxon>
        <taxon>Viridiplantae</taxon>
        <taxon>Streptophyta</taxon>
        <taxon>Embryophyta</taxon>
        <taxon>Tracheophyta</taxon>
        <taxon>Spermatophyta</taxon>
        <taxon>Magnoliopsida</taxon>
        <taxon>eudicotyledons</taxon>
        <taxon>Gunneridae</taxon>
        <taxon>Pentapetalae</taxon>
        <taxon>rosids</taxon>
        <taxon>fabids</taxon>
        <taxon>Malpighiales</taxon>
        <taxon>Rhizophoraceae</taxon>
        <taxon>Rhizophora</taxon>
    </lineage>
</organism>